<feature type="binding site" evidence="5">
    <location>
        <position position="245"/>
    </location>
    <ligand>
        <name>pyridoxal 5'-phosphate</name>
        <dbReference type="ChEBI" id="CHEBI:597326"/>
    </ligand>
</feature>
<dbReference type="GO" id="GO:0030170">
    <property type="term" value="F:pyridoxal phosphate binding"/>
    <property type="evidence" value="ECO:0007669"/>
    <property type="project" value="UniProtKB-UniRule"/>
</dbReference>
<dbReference type="NCBIfam" id="TIGR01048">
    <property type="entry name" value="lysA"/>
    <property type="match status" value="1"/>
</dbReference>
<comment type="function">
    <text evidence="5">Specifically catalyzes the decarboxylation of meso-diaminopimelate (meso-DAP) to L-lysine.</text>
</comment>
<feature type="binding site" evidence="5">
    <location>
        <position position="290"/>
    </location>
    <ligand>
        <name>substrate</name>
    </ligand>
</feature>
<dbReference type="SUPFAM" id="SSF50621">
    <property type="entry name" value="Alanine racemase C-terminal domain-like"/>
    <property type="match status" value="1"/>
</dbReference>
<dbReference type="PANTHER" id="PTHR43727:SF2">
    <property type="entry name" value="GROUP IV DECARBOXYLASE"/>
    <property type="match status" value="1"/>
</dbReference>
<dbReference type="PRINTS" id="PR01181">
    <property type="entry name" value="DAPDCRBXLASE"/>
</dbReference>
<dbReference type="Proteomes" id="UP000824002">
    <property type="component" value="Unassembled WGS sequence"/>
</dbReference>
<evidence type="ECO:0000256" key="8">
    <source>
        <dbReference type="RuleBase" id="RU003738"/>
    </source>
</evidence>
<evidence type="ECO:0000313" key="10">
    <source>
        <dbReference type="EMBL" id="HIS76472.1"/>
    </source>
</evidence>
<evidence type="ECO:0000256" key="4">
    <source>
        <dbReference type="ARBA" id="ARBA00023239"/>
    </source>
</evidence>
<gene>
    <name evidence="5 10" type="primary">lysA</name>
    <name evidence="10" type="ORF">IAB51_06615</name>
</gene>
<dbReference type="InterPro" id="IPR002986">
    <property type="entry name" value="DAP_deCOOHase_LysA"/>
</dbReference>
<proteinExistence type="inferred from homology"/>
<feature type="binding site" evidence="5">
    <location>
        <position position="387"/>
    </location>
    <ligand>
        <name>pyridoxal 5'-phosphate</name>
        <dbReference type="ChEBI" id="CHEBI:597326"/>
    </ligand>
</feature>
<dbReference type="EMBL" id="DVJP01000043">
    <property type="protein sequence ID" value="HIS76472.1"/>
    <property type="molecule type" value="Genomic_DNA"/>
</dbReference>
<dbReference type="Gene3D" id="2.40.37.10">
    <property type="entry name" value="Lyase, Ornithine Decarboxylase, Chain A, domain 1"/>
    <property type="match status" value="1"/>
</dbReference>
<keyword evidence="5" id="KW-0028">Amino-acid biosynthesis</keyword>
<dbReference type="FunFam" id="3.20.20.10:FF:000003">
    <property type="entry name" value="Diaminopimelate decarboxylase"/>
    <property type="match status" value="1"/>
</dbReference>
<evidence type="ECO:0000256" key="7">
    <source>
        <dbReference type="PIRSR" id="PIRSR600183-50"/>
    </source>
</evidence>
<dbReference type="InterPro" id="IPR000183">
    <property type="entry name" value="Orn/DAP/Arg_de-COase"/>
</dbReference>
<dbReference type="GO" id="GO:0009089">
    <property type="term" value="P:lysine biosynthetic process via diaminopimelate"/>
    <property type="evidence" value="ECO:0007669"/>
    <property type="project" value="UniProtKB-UniRule"/>
</dbReference>
<dbReference type="PANTHER" id="PTHR43727">
    <property type="entry name" value="DIAMINOPIMELATE DECARBOXYLASE"/>
    <property type="match status" value="1"/>
</dbReference>
<dbReference type="SUPFAM" id="SSF51419">
    <property type="entry name" value="PLP-binding barrel"/>
    <property type="match status" value="1"/>
</dbReference>
<dbReference type="CDD" id="cd06828">
    <property type="entry name" value="PLPDE_III_DapDC"/>
    <property type="match status" value="1"/>
</dbReference>
<dbReference type="InterPro" id="IPR022644">
    <property type="entry name" value="De-COase2_N"/>
</dbReference>
<reference evidence="10" key="1">
    <citation type="submission" date="2020-10" db="EMBL/GenBank/DDBJ databases">
        <authorList>
            <person name="Gilroy R."/>
        </authorList>
    </citation>
    <scope>NUCLEOTIDE SEQUENCE</scope>
    <source>
        <strain evidence="10">CHK199-13235</strain>
    </source>
</reference>
<feature type="binding site" evidence="5">
    <location>
        <position position="327"/>
    </location>
    <ligand>
        <name>substrate</name>
    </ligand>
</feature>
<evidence type="ECO:0000256" key="6">
    <source>
        <dbReference type="NCBIfam" id="TIGR01048"/>
    </source>
</evidence>
<dbReference type="EC" id="4.1.1.20" evidence="5 6"/>
<organism evidence="10 11">
    <name type="scientific">Candidatus Merdivicinus excrementipullorum</name>
    <dbReference type="NCBI Taxonomy" id="2840867"/>
    <lineage>
        <taxon>Bacteria</taxon>
        <taxon>Bacillati</taxon>
        <taxon>Bacillota</taxon>
        <taxon>Clostridia</taxon>
        <taxon>Eubacteriales</taxon>
        <taxon>Oscillospiraceae</taxon>
        <taxon>Oscillospiraceae incertae sedis</taxon>
        <taxon>Candidatus Merdivicinus</taxon>
    </lineage>
</organism>
<comment type="similarity">
    <text evidence="5">Belongs to the Orn/Lys/Arg decarboxylase class-II family. LysA subfamily.</text>
</comment>
<feature type="active site" description="Proton donor" evidence="7">
    <location>
        <position position="358"/>
    </location>
</feature>
<sequence length="428" mass="46576">MKRNVTIKNGELQLGGVAASALAKEFGTPLYVMEEDVIRRNMRAFRDSMKEFYGEGLVCYASKAFCCKEIYRIANAEGLGVDVVSLGELYTAHCVDFPMDKVCFHGNNKSEKELRAALEYGVGRIVADNLPELRQLNEIARDMGKKAPVLLRIKPGIDAHTHSFIRTGQIDSKFGFALETGEAMAAVKEALSAENLLLLGVHCHIGSQIFQIDPFVEAAKVMVGFMADVKDQTVHEMSDLNLGGGFGIRYTDEDEPVPFAGYMGPVSQAVKETAAARGLHQPFVLIEPGRSIVGEAGTTLYTVGSVKEIPGIRTYVAVDGGMGDNPRYILYQSKYDMLLACRAEEEPDGVYTVAGKCCESGDLLGENVPLAKPVQGELLAVLATGAYNYSMASRYNRRGIPPVVMAKDGKARLIVRGESLEDLVKNDL</sequence>
<evidence type="ECO:0000256" key="3">
    <source>
        <dbReference type="ARBA" id="ARBA00022898"/>
    </source>
</evidence>
<keyword evidence="5 8" id="KW-0457">Lysine biosynthesis</keyword>
<keyword evidence="3 5" id="KW-0663">Pyridoxal phosphate</keyword>
<comment type="caution">
    <text evidence="10">The sequence shown here is derived from an EMBL/GenBank/DDBJ whole genome shotgun (WGS) entry which is preliminary data.</text>
</comment>
<dbReference type="Gene3D" id="3.20.20.10">
    <property type="entry name" value="Alanine racemase"/>
    <property type="match status" value="1"/>
</dbReference>
<dbReference type="PRINTS" id="PR01179">
    <property type="entry name" value="ODADCRBXLASE"/>
</dbReference>
<dbReference type="InterPro" id="IPR009006">
    <property type="entry name" value="Ala_racemase/Decarboxylase_C"/>
</dbReference>
<comment type="subunit">
    <text evidence="5">Homodimer.</text>
</comment>
<comment type="pathway">
    <text evidence="5 8">Amino-acid biosynthesis; L-lysine biosynthesis via DAP pathway; L-lysine from DL-2,6-diaminopimelate: step 1/1.</text>
</comment>
<feature type="binding site" evidence="5">
    <location>
        <position position="387"/>
    </location>
    <ligand>
        <name>substrate</name>
    </ligand>
</feature>
<dbReference type="InterPro" id="IPR029066">
    <property type="entry name" value="PLP-binding_barrel"/>
</dbReference>
<evidence type="ECO:0000256" key="5">
    <source>
        <dbReference type="HAMAP-Rule" id="MF_02120"/>
    </source>
</evidence>
<keyword evidence="2 5" id="KW-0210">Decarboxylase</keyword>
<evidence type="ECO:0000256" key="2">
    <source>
        <dbReference type="ARBA" id="ARBA00022793"/>
    </source>
</evidence>
<protein>
    <recommendedName>
        <fullName evidence="5 6">Diaminopimelate decarboxylase</fullName>
        <shortName evidence="5">DAP decarboxylase</shortName>
        <shortName evidence="5">DAPDC</shortName>
        <ecNumber evidence="5 6">4.1.1.20</ecNumber>
    </recommendedName>
</protein>
<dbReference type="AlphaFoldDB" id="A0A9D1FMM7"/>
<evidence type="ECO:0000259" key="9">
    <source>
        <dbReference type="Pfam" id="PF02784"/>
    </source>
</evidence>
<evidence type="ECO:0000256" key="1">
    <source>
        <dbReference type="ARBA" id="ARBA00001933"/>
    </source>
</evidence>
<reference evidence="10" key="2">
    <citation type="journal article" date="2021" name="PeerJ">
        <title>Extensive microbial diversity within the chicken gut microbiome revealed by metagenomics and culture.</title>
        <authorList>
            <person name="Gilroy R."/>
            <person name="Ravi A."/>
            <person name="Getino M."/>
            <person name="Pursley I."/>
            <person name="Horton D.L."/>
            <person name="Alikhan N.F."/>
            <person name="Baker D."/>
            <person name="Gharbi K."/>
            <person name="Hall N."/>
            <person name="Watson M."/>
            <person name="Adriaenssens E.M."/>
            <person name="Foster-Nyarko E."/>
            <person name="Jarju S."/>
            <person name="Secka A."/>
            <person name="Antonio M."/>
            <person name="Oren A."/>
            <person name="Chaudhuri R.R."/>
            <person name="La Ragione R."/>
            <person name="Hildebrand F."/>
            <person name="Pallen M.J."/>
        </authorList>
    </citation>
    <scope>NUCLEOTIDE SEQUENCE</scope>
    <source>
        <strain evidence="10">CHK199-13235</strain>
    </source>
</reference>
<accession>A0A9D1FMM7</accession>
<dbReference type="HAMAP" id="MF_02120">
    <property type="entry name" value="LysA"/>
    <property type="match status" value="1"/>
</dbReference>
<keyword evidence="4 5" id="KW-0456">Lyase</keyword>
<evidence type="ECO:0000313" key="11">
    <source>
        <dbReference type="Proteomes" id="UP000824002"/>
    </source>
</evidence>
<feature type="binding site" evidence="5">
    <location>
        <position position="331"/>
    </location>
    <ligand>
        <name>substrate</name>
    </ligand>
</feature>
<dbReference type="GO" id="GO:0008836">
    <property type="term" value="F:diaminopimelate decarboxylase activity"/>
    <property type="evidence" value="ECO:0007669"/>
    <property type="project" value="UniProtKB-UniRule"/>
</dbReference>
<comment type="cofactor">
    <cofactor evidence="1 5 7 8">
        <name>pyridoxal 5'-phosphate</name>
        <dbReference type="ChEBI" id="CHEBI:597326"/>
    </cofactor>
</comment>
<feature type="binding site" evidence="5">
    <location>
        <begin position="287"/>
        <end position="290"/>
    </location>
    <ligand>
        <name>pyridoxal 5'-phosphate</name>
        <dbReference type="ChEBI" id="CHEBI:597326"/>
    </ligand>
</feature>
<dbReference type="Pfam" id="PF02784">
    <property type="entry name" value="Orn_Arg_deC_N"/>
    <property type="match status" value="1"/>
</dbReference>
<feature type="binding site" evidence="5">
    <location>
        <position position="359"/>
    </location>
    <ligand>
        <name>substrate</name>
    </ligand>
</feature>
<feature type="domain" description="Orn/DAP/Arg decarboxylase 2 N-terminal" evidence="9">
    <location>
        <begin position="38"/>
        <end position="293"/>
    </location>
</feature>
<name>A0A9D1FMM7_9FIRM</name>
<comment type="catalytic activity">
    <reaction evidence="5 8">
        <text>meso-2,6-diaminopimelate + H(+) = L-lysine + CO2</text>
        <dbReference type="Rhea" id="RHEA:15101"/>
        <dbReference type="ChEBI" id="CHEBI:15378"/>
        <dbReference type="ChEBI" id="CHEBI:16526"/>
        <dbReference type="ChEBI" id="CHEBI:32551"/>
        <dbReference type="ChEBI" id="CHEBI:57791"/>
        <dbReference type="EC" id="4.1.1.20"/>
    </reaction>
</comment>
<feature type="modified residue" description="N6-(pyridoxal phosphate)lysine" evidence="5 7">
    <location>
        <position position="63"/>
    </location>
</feature>